<reference evidence="2" key="2">
    <citation type="journal article" date="2023" name="IMA Fungus">
        <title>Comparative genomic study of the Penicillium genus elucidates a diverse pangenome and 15 lateral gene transfer events.</title>
        <authorList>
            <person name="Petersen C."/>
            <person name="Sorensen T."/>
            <person name="Nielsen M.R."/>
            <person name="Sondergaard T.E."/>
            <person name="Sorensen J.L."/>
            <person name="Fitzpatrick D.A."/>
            <person name="Frisvad J.C."/>
            <person name="Nielsen K.L."/>
        </authorList>
    </citation>
    <scope>NUCLEOTIDE SEQUENCE</scope>
    <source>
        <strain evidence="2">IBT 17660</strain>
    </source>
</reference>
<proteinExistence type="predicted"/>
<sequence>SLLLKASNIRYYANKQTYIAKGKAASPSSNPATKNKGKGKARSAFTILSKAGGDPTTSSKSVRKRIATKSPIKKDKGDNITDLEGSESDNSSSDSSNILNYR</sequence>
<organism evidence="2 3">
    <name type="scientific">Penicillium desertorum</name>
    <dbReference type="NCBI Taxonomy" id="1303715"/>
    <lineage>
        <taxon>Eukaryota</taxon>
        <taxon>Fungi</taxon>
        <taxon>Dikarya</taxon>
        <taxon>Ascomycota</taxon>
        <taxon>Pezizomycotina</taxon>
        <taxon>Eurotiomycetes</taxon>
        <taxon>Eurotiomycetidae</taxon>
        <taxon>Eurotiales</taxon>
        <taxon>Aspergillaceae</taxon>
        <taxon>Penicillium</taxon>
    </lineage>
</organism>
<dbReference type="EMBL" id="JAPWDO010000001">
    <property type="protein sequence ID" value="KAJ5486348.1"/>
    <property type="molecule type" value="Genomic_DNA"/>
</dbReference>
<gene>
    <name evidence="2" type="ORF">N7530_000648</name>
</gene>
<evidence type="ECO:0000313" key="3">
    <source>
        <dbReference type="Proteomes" id="UP001147760"/>
    </source>
</evidence>
<protein>
    <submittedName>
        <fullName evidence="2">Uncharacterized protein</fullName>
    </submittedName>
</protein>
<evidence type="ECO:0000313" key="2">
    <source>
        <dbReference type="EMBL" id="KAJ5486348.1"/>
    </source>
</evidence>
<accession>A0A9W9X8C4</accession>
<feature type="non-terminal residue" evidence="2">
    <location>
        <position position="102"/>
    </location>
</feature>
<feature type="compositionally biased region" description="Low complexity" evidence="1">
    <location>
        <begin position="88"/>
        <end position="102"/>
    </location>
</feature>
<feature type="region of interest" description="Disordered" evidence="1">
    <location>
        <begin position="21"/>
        <end position="102"/>
    </location>
</feature>
<reference evidence="2" key="1">
    <citation type="submission" date="2022-12" db="EMBL/GenBank/DDBJ databases">
        <authorList>
            <person name="Petersen C."/>
        </authorList>
    </citation>
    <scope>NUCLEOTIDE SEQUENCE</scope>
    <source>
        <strain evidence="2">IBT 17660</strain>
    </source>
</reference>
<evidence type="ECO:0000256" key="1">
    <source>
        <dbReference type="SAM" id="MobiDB-lite"/>
    </source>
</evidence>
<name>A0A9W9X8C4_9EURO</name>
<keyword evidence="3" id="KW-1185">Reference proteome</keyword>
<comment type="caution">
    <text evidence="2">The sequence shown here is derived from an EMBL/GenBank/DDBJ whole genome shotgun (WGS) entry which is preliminary data.</text>
</comment>
<dbReference type="AlphaFoldDB" id="A0A9W9X8C4"/>
<dbReference type="Proteomes" id="UP001147760">
    <property type="component" value="Unassembled WGS sequence"/>
</dbReference>